<evidence type="ECO:0000313" key="2">
    <source>
        <dbReference type="Proteomes" id="UP000821853"/>
    </source>
</evidence>
<accession>A0A9J6FMY8</accession>
<dbReference type="VEuPathDB" id="VectorBase:HLOH_043804"/>
<evidence type="ECO:0008006" key="3">
    <source>
        <dbReference type="Google" id="ProtNLM"/>
    </source>
</evidence>
<dbReference type="Proteomes" id="UP000821853">
    <property type="component" value="Chromosome 10"/>
</dbReference>
<comment type="caution">
    <text evidence="1">The sequence shown here is derived from an EMBL/GenBank/DDBJ whole genome shotgun (WGS) entry which is preliminary data.</text>
</comment>
<dbReference type="OrthoDB" id="4843387at2759"/>
<sequence>MFRLLFCKAYIALDTAITLETRITYEALFFVGCLDHKENLLNEGRDYPADVLGVCCTALRWFSGQSEARVQVLSKSFLEYTKQKKALRAIITITFKLSVWGCVTKEGLGPLVQIQGKLTAKEYCQILQNVSFPFLNGDQLPGKHYVFQQDRAPVHTAKKVQALLQQKVLPFSVASPITLFEYNRKCLGKNEDSAFAAISARTVLQQSIRSGTDSNGTRR</sequence>
<dbReference type="EMBL" id="JABSTR010000002">
    <property type="protein sequence ID" value="KAH9364405.1"/>
    <property type="molecule type" value="Genomic_DNA"/>
</dbReference>
<proteinExistence type="predicted"/>
<gene>
    <name evidence="1" type="ORF">HPB48_009687</name>
</gene>
<protein>
    <recommendedName>
        <fullName evidence="3">Transposase</fullName>
    </recommendedName>
</protein>
<organism evidence="1 2">
    <name type="scientific">Haemaphysalis longicornis</name>
    <name type="common">Bush tick</name>
    <dbReference type="NCBI Taxonomy" id="44386"/>
    <lineage>
        <taxon>Eukaryota</taxon>
        <taxon>Metazoa</taxon>
        <taxon>Ecdysozoa</taxon>
        <taxon>Arthropoda</taxon>
        <taxon>Chelicerata</taxon>
        <taxon>Arachnida</taxon>
        <taxon>Acari</taxon>
        <taxon>Parasitiformes</taxon>
        <taxon>Ixodida</taxon>
        <taxon>Ixodoidea</taxon>
        <taxon>Ixodidae</taxon>
        <taxon>Haemaphysalinae</taxon>
        <taxon>Haemaphysalis</taxon>
    </lineage>
</organism>
<evidence type="ECO:0000313" key="1">
    <source>
        <dbReference type="EMBL" id="KAH9364405.1"/>
    </source>
</evidence>
<keyword evidence="2" id="KW-1185">Reference proteome</keyword>
<dbReference type="GO" id="GO:0003676">
    <property type="term" value="F:nucleic acid binding"/>
    <property type="evidence" value="ECO:0007669"/>
    <property type="project" value="InterPro"/>
</dbReference>
<dbReference type="Gene3D" id="3.30.420.10">
    <property type="entry name" value="Ribonuclease H-like superfamily/Ribonuclease H"/>
    <property type="match status" value="1"/>
</dbReference>
<name>A0A9J6FMY8_HAELO</name>
<reference evidence="1 2" key="1">
    <citation type="journal article" date="2020" name="Cell">
        <title>Large-Scale Comparative Analyses of Tick Genomes Elucidate Their Genetic Diversity and Vector Capacities.</title>
        <authorList>
            <consortium name="Tick Genome and Microbiome Consortium (TIGMIC)"/>
            <person name="Jia N."/>
            <person name="Wang J."/>
            <person name="Shi W."/>
            <person name="Du L."/>
            <person name="Sun Y."/>
            <person name="Zhan W."/>
            <person name="Jiang J.F."/>
            <person name="Wang Q."/>
            <person name="Zhang B."/>
            <person name="Ji P."/>
            <person name="Bell-Sakyi L."/>
            <person name="Cui X.M."/>
            <person name="Yuan T.T."/>
            <person name="Jiang B.G."/>
            <person name="Yang W.F."/>
            <person name="Lam T.T."/>
            <person name="Chang Q.C."/>
            <person name="Ding S.J."/>
            <person name="Wang X.J."/>
            <person name="Zhu J.G."/>
            <person name="Ruan X.D."/>
            <person name="Zhao L."/>
            <person name="Wei J.T."/>
            <person name="Ye R.Z."/>
            <person name="Que T.C."/>
            <person name="Du C.H."/>
            <person name="Zhou Y.H."/>
            <person name="Cheng J.X."/>
            <person name="Dai P.F."/>
            <person name="Guo W.B."/>
            <person name="Han X.H."/>
            <person name="Huang E.J."/>
            <person name="Li L.F."/>
            <person name="Wei W."/>
            <person name="Gao Y.C."/>
            <person name="Liu J.Z."/>
            <person name="Shao H.Z."/>
            <person name="Wang X."/>
            <person name="Wang C.C."/>
            <person name="Yang T.C."/>
            <person name="Huo Q.B."/>
            <person name="Li W."/>
            <person name="Chen H.Y."/>
            <person name="Chen S.E."/>
            <person name="Zhou L.G."/>
            <person name="Ni X.B."/>
            <person name="Tian J.H."/>
            <person name="Sheng Y."/>
            <person name="Liu T."/>
            <person name="Pan Y.S."/>
            <person name="Xia L.Y."/>
            <person name="Li J."/>
            <person name="Zhao F."/>
            <person name="Cao W.C."/>
        </authorList>
    </citation>
    <scope>NUCLEOTIDE SEQUENCE [LARGE SCALE GENOMIC DNA]</scope>
    <source>
        <strain evidence="1">HaeL-2018</strain>
    </source>
</reference>
<dbReference type="InterPro" id="IPR036397">
    <property type="entry name" value="RNaseH_sf"/>
</dbReference>
<dbReference type="AlphaFoldDB" id="A0A9J6FMY8"/>